<dbReference type="PANTHER" id="PTHR43798:SF33">
    <property type="entry name" value="HYDROLASE, PUTATIVE (AFU_ORTHOLOGUE AFUA_2G14860)-RELATED"/>
    <property type="match status" value="1"/>
</dbReference>
<dbReference type="EMBL" id="LUEZ02000049">
    <property type="protein sequence ID" value="RDB22627.1"/>
    <property type="molecule type" value="Genomic_DNA"/>
</dbReference>
<proteinExistence type="predicted"/>
<reference evidence="2" key="1">
    <citation type="submission" date="2018-04" db="EMBL/GenBank/DDBJ databases">
        <title>Whole genome sequencing of Hypsizygus marmoreus.</title>
        <authorList>
            <person name="Choi I.-G."/>
            <person name="Min B."/>
            <person name="Kim J.-G."/>
            <person name="Kim S."/>
            <person name="Oh Y.-L."/>
            <person name="Kong W.-S."/>
            <person name="Park H."/>
            <person name="Jeong J."/>
            <person name="Song E.-S."/>
        </authorList>
    </citation>
    <scope>NUCLEOTIDE SEQUENCE [LARGE SCALE GENOMIC DNA]</scope>
    <source>
        <strain evidence="2">51987-8</strain>
    </source>
</reference>
<dbReference type="InterPro" id="IPR050266">
    <property type="entry name" value="AB_hydrolase_sf"/>
</dbReference>
<gene>
    <name evidence="2" type="ORF">Hypma_010357</name>
</gene>
<dbReference type="Proteomes" id="UP000076154">
    <property type="component" value="Unassembled WGS sequence"/>
</dbReference>
<evidence type="ECO:0000313" key="3">
    <source>
        <dbReference type="Proteomes" id="UP000076154"/>
    </source>
</evidence>
<dbReference type="GO" id="GO:0046464">
    <property type="term" value="P:acylglycerol catabolic process"/>
    <property type="evidence" value="ECO:0007669"/>
    <property type="project" value="TreeGrafter"/>
</dbReference>
<dbReference type="SUPFAM" id="SSF53474">
    <property type="entry name" value="alpha/beta-Hydrolases"/>
    <property type="match status" value="1"/>
</dbReference>
<dbReference type="Pfam" id="PF12697">
    <property type="entry name" value="Abhydrolase_6"/>
    <property type="match status" value="1"/>
</dbReference>
<evidence type="ECO:0000259" key="1">
    <source>
        <dbReference type="Pfam" id="PF12697"/>
    </source>
</evidence>
<feature type="domain" description="AB hydrolase-1" evidence="1">
    <location>
        <begin position="31"/>
        <end position="311"/>
    </location>
</feature>
<dbReference type="AlphaFoldDB" id="A0A369JQ10"/>
<dbReference type="GO" id="GO:0047372">
    <property type="term" value="F:monoacylglycerol lipase activity"/>
    <property type="evidence" value="ECO:0007669"/>
    <property type="project" value="TreeGrafter"/>
</dbReference>
<dbReference type="InterPro" id="IPR000073">
    <property type="entry name" value="AB_hydrolase_1"/>
</dbReference>
<dbReference type="Gene3D" id="3.40.50.1820">
    <property type="entry name" value="alpha/beta hydrolase"/>
    <property type="match status" value="1"/>
</dbReference>
<accession>A0A369JQ10</accession>
<evidence type="ECO:0000313" key="2">
    <source>
        <dbReference type="EMBL" id="RDB22627.1"/>
    </source>
</evidence>
<sequence length="332" mass="36405">MIHVEDKTLALPDGRFLAYADNGNTSSSSVVLYLHGGFSVGDASRLPRVLAEKTIHFVAPSLPGWGKSSPIIHAAAPPASYATTLAADITALITHLHPNTTSLRLYICSHSFGTVPAQILYGLPHDVFPLGRQIAALVLLAPLSPPHCHKAYAKKMTWQAYLTSGPPARYIPFNLVMRVLSVCMATQFAKESSAEAVIRNSMASTMVEEEREMFAPWREEHGVGEGQFEREMGKNVVRSVAQTWQGFLDMPTIYHSGWGGFDPQNIATSCPVLVVDSTDDDMAPTAMAQWLADTYKSAELKSIPGSHLSSFFYLEDIWERVFELESSFTAVN</sequence>
<keyword evidence="3" id="KW-1185">Reference proteome</keyword>
<dbReference type="InterPro" id="IPR029058">
    <property type="entry name" value="AB_hydrolase_fold"/>
</dbReference>
<dbReference type="OrthoDB" id="294702at2759"/>
<comment type="caution">
    <text evidence="2">The sequence shown here is derived from an EMBL/GenBank/DDBJ whole genome shotgun (WGS) entry which is preliminary data.</text>
</comment>
<protein>
    <recommendedName>
        <fullName evidence="1">AB hydrolase-1 domain-containing protein</fullName>
    </recommendedName>
</protein>
<dbReference type="GO" id="GO:0016020">
    <property type="term" value="C:membrane"/>
    <property type="evidence" value="ECO:0007669"/>
    <property type="project" value="TreeGrafter"/>
</dbReference>
<dbReference type="PANTHER" id="PTHR43798">
    <property type="entry name" value="MONOACYLGLYCEROL LIPASE"/>
    <property type="match status" value="1"/>
</dbReference>
<dbReference type="InParanoid" id="A0A369JQ10"/>
<organism evidence="2 3">
    <name type="scientific">Hypsizygus marmoreus</name>
    <name type="common">White beech mushroom</name>
    <name type="synonym">Agaricus marmoreus</name>
    <dbReference type="NCBI Taxonomy" id="39966"/>
    <lineage>
        <taxon>Eukaryota</taxon>
        <taxon>Fungi</taxon>
        <taxon>Dikarya</taxon>
        <taxon>Basidiomycota</taxon>
        <taxon>Agaricomycotina</taxon>
        <taxon>Agaricomycetes</taxon>
        <taxon>Agaricomycetidae</taxon>
        <taxon>Agaricales</taxon>
        <taxon>Tricholomatineae</taxon>
        <taxon>Lyophyllaceae</taxon>
        <taxon>Hypsizygus</taxon>
    </lineage>
</organism>
<name>A0A369JQ10_HYPMA</name>